<dbReference type="OrthoDB" id="981191at2"/>
<dbReference type="InterPro" id="IPR032710">
    <property type="entry name" value="NTF2-like_dom_sf"/>
</dbReference>
<gene>
    <name evidence="2" type="ORF">SAMN05443637_1241</name>
</gene>
<dbReference type="Pfam" id="PF13577">
    <property type="entry name" value="SnoaL_4"/>
    <property type="match status" value="1"/>
</dbReference>
<feature type="domain" description="SnoaL-like" evidence="1">
    <location>
        <begin position="8"/>
        <end position="125"/>
    </location>
</feature>
<dbReference type="InterPro" id="IPR037401">
    <property type="entry name" value="SnoaL-like"/>
</dbReference>
<organism evidence="2 3">
    <name type="scientific">Pseudonocardia thermophila</name>
    <dbReference type="NCBI Taxonomy" id="1848"/>
    <lineage>
        <taxon>Bacteria</taxon>
        <taxon>Bacillati</taxon>
        <taxon>Actinomycetota</taxon>
        <taxon>Actinomycetes</taxon>
        <taxon>Pseudonocardiales</taxon>
        <taxon>Pseudonocardiaceae</taxon>
        <taxon>Pseudonocardia</taxon>
    </lineage>
</organism>
<protein>
    <submittedName>
        <fullName evidence="2">SnoaL-like domain-containing protein</fullName>
    </submittedName>
</protein>
<accession>A0A1M6ZIR6</accession>
<evidence type="ECO:0000259" key="1">
    <source>
        <dbReference type="Pfam" id="PF13577"/>
    </source>
</evidence>
<evidence type="ECO:0000313" key="3">
    <source>
        <dbReference type="Proteomes" id="UP000184363"/>
    </source>
</evidence>
<dbReference type="AlphaFoldDB" id="A0A1M6ZIR6"/>
<proteinExistence type="predicted"/>
<reference evidence="2 3" key="1">
    <citation type="submission" date="2016-11" db="EMBL/GenBank/DDBJ databases">
        <authorList>
            <person name="Jaros S."/>
            <person name="Januszkiewicz K."/>
            <person name="Wedrychowicz H."/>
        </authorList>
    </citation>
    <scope>NUCLEOTIDE SEQUENCE [LARGE SCALE GENOMIC DNA]</scope>
    <source>
        <strain evidence="2 3">DSM 43832</strain>
    </source>
</reference>
<name>A0A1M6ZIR6_PSETH</name>
<dbReference type="Proteomes" id="UP000184363">
    <property type="component" value="Unassembled WGS sequence"/>
</dbReference>
<evidence type="ECO:0000313" key="2">
    <source>
        <dbReference type="EMBL" id="SHL30411.1"/>
    </source>
</evidence>
<dbReference type="Gene3D" id="3.10.450.50">
    <property type="match status" value="1"/>
</dbReference>
<keyword evidence="3" id="KW-1185">Reference proteome</keyword>
<dbReference type="RefSeq" id="WP_073459866.1">
    <property type="nucleotide sequence ID" value="NZ_CALGVN010000007.1"/>
</dbReference>
<dbReference type="STRING" id="1848.SAMN05443637_1241"/>
<sequence>MPTTTLDELADRQAIAELVARFGRWLDGDPGDIADFYALDAEVESPRARLRGRHAIAEFLARTGDERAHHLHTDLLIDLDGDRAVVSANQLVNFFEPGVPPYRTSGLRVTYTVARTDDGWRIVRSRIELQWLIGELPTVADSA</sequence>
<dbReference type="EMBL" id="FRAP01000024">
    <property type="protein sequence ID" value="SHL30411.1"/>
    <property type="molecule type" value="Genomic_DNA"/>
</dbReference>
<dbReference type="CDD" id="cd00531">
    <property type="entry name" value="NTF2_like"/>
    <property type="match status" value="1"/>
</dbReference>
<dbReference type="SUPFAM" id="SSF54427">
    <property type="entry name" value="NTF2-like"/>
    <property type="match status" value="1"/>
</dbReference>